<reference evidence="10" key="1">
    <citation type="submission" date="2016-05" db="EMBL/GenBank/DDBJ databases">
        <title>Comparative genomics of biotechnologically important yeasts.</title>
        <authorList>
            <consortium name="DOE Joint Genome Institute"/>
            <person name="Riley R."/>
            <person name="Haridas S."/>
            <person name="Wolfe K.H."/>
            <person name="Lopes M.R."/>
            <person name="Hittinger C.T."/>
            <person name="Goker M."/>
            <person name="Salamov A."/>
            <person name="Wisecaver J."/>
            <person name="Long T.M."/>
            <person name="Aerts A.L."/>
            <person name="Barry K."/>
            <person name="Choi C."/>
            <person name="Clum A."/>
            <person name="Coughlan A.Y."/>
            <person name="Deshpande S."/>
            <person name="Douglass A.P."/>
            <person name="Hanson S.J."/>
            <person name="Klenk H.-P."/>
            <person name="Labutti K."/>
            <person name="Lapidus A."/>
            <person name="Lindquist E."/>
            <person name="Lipzen A."/>
            <person name="Meier-Kolthoff J.P."/>
            <person name="Ohm R.A."/>
            <person name="Otillar R.P."/>
            <person name="Pangilinan J."/>
            <person name="Peng Y."/>
            <person name="Rokas A."/>
            <person name="Rosa C.A."/>
            <person name="Scheuner C."/>
            <person name="Sibirny A.A."/>
            <person name="Slot J.C."/>
            <person name="Stielow J.B."/>
            <person name="Sun H."/>
            <person name="Kurtzman C.P."/>
            <person name="Blackwell M."/>
            <person name="Grigoriev I.V."/>
            <person name="Jeffries T.W."/>
        </authorList>
    </citation>
    <scope>NUCLEOTIDE SEQUENCE [LARGE SCALE GENOMIC DNA]</scope>
    <source>
        <strain evidence="10">NRRL Y-12698</strain>
    </source>
</reference>
<evidence type="ECO:0000256" key="6">
    <source>
        <dbReference type="RuleBase" id="RU368021"/>
    </source>
</evidence>
<accession>A0A1E3QVR4</accession>
<name>A0A1E3QVR4_9ASCO</name>
<comment type="function">
    <text evidence="1 6">Component of the RIX1 complex required for processing of ITS2 sequences from 35S pre-rRNA.</text>
</comment>
<evidence type="ECO:0000313" key="9">
    <source>
        <dbReference type="EMBL" id="ODQ81748.1"/>
    </source>
</evidence>
<keyword evidence="6" id="KW-0690">Ribosome biogenesis</keyword>
<dbReference type="InterPro" id="IPR024679">
    <property type="entry name" value="Ipi1_N"/>
</dbReference>
<feature type="compositionally biased region" description="Basic residues" evidence="7">
    <location>
        <begin position="1"/>
        <end position="10"/>
    </location>
</feature>
<dbReference type="GO" id="GO:0006364">
    <property type="term" value="P:rRNA processing"/>
    <property type="evidence" value="ECO:0007669"/>
    <property type="project" value="UniProtKB-UniRule"/>
</dbReference>
<evidence type="ECO:0000259" key="8">
    <source>
        <dbReference type="Pfam" id="PF12333"/>
    </source>
</evidence>
<dbReference type="OrthoDB" id="361362at2759"/>
<keyword evidence="6" id="KW-0698">rRNA processing</keyword>
<evidence type="ECO:0000313" key="10">
    <source>
        <dbReference type="Proteomes" id="UP000094336"/>
    </source>
</evidence>
<comment type="subcellular location">
    <subcellularLocation>
        <location evidence="2 6">Nucleus</location>
    </subcellularLocation>
</comment>
<dbReference type="EMBL" id="KV454427">
    <property type="protein sequence ID" value="ODQ81748.1"/>
    <property type="molecule type" value="Genomic_DNA"/>
</dbReference>
<evidence type="ECO:0000256" key="1">
    <source>
        <dbReference type="ARBA" id="ARBA00002355"/>
    </source>
</evidence>
<evidence type="ECO:0000256" key="7">
    <source>
        <dbReference type="SAM" id="MobiDB-lite"/>
    </source>
</evidence>
<evidence type="ECO:0000256" key="3">
    <source>
        <dbReference type="ARBA" id="ARBA00006427"/>
    </source>
</evidence>
<feature type="compositionally biased region" description="Polar residues" evidence="7">
    <location>
        <begin position="24"/>
        <end position="37"/>
    </location>
</feature>
<dbReference type="SUPFAM" id="SSF48371">
    <property type="entry name" value="ARM repeat"/>
    <property type="match status" value="1"/>
</dbReference>
<feature type="domain" description="Pre-rRNA-processing protein Ipi1 N-terminal" evidence="8">
    <location>
        <begin position="129"/>
        <end position="230"/>
    </location>
</feature>
<evidence type="ECO:0000256" key="4">
    <source>
        <dbReference type="ARBA" id="ARBA00011141"/>
    </source>
</evidence>
<dbReference type="GeneID" id="30150157"/>
<evidence type="ECO:0000256" key="2">
    <source>
        <dbReference type="ARBA" id="ARBA00004123"/>
    </source>
</evidence>
<comment type="similarity">
    <text evidence="3 6">Belongs to the IPI1/TEX10 family.</text>
</comment>
<dbReference type="RefSeq" id="XP_018987076.1">
    <property type="nucleotide sequence ID" value="XM_019132304.1"/>
</dbReference>
<dbReference type="STRING" id="984486.A0A1E3QVR4"/>
<dbReference type="PANTHER" id="PTHR16056">
    <property type="entry name" value="REGULATOR OF MICROTUBULE DYNAMICS PROTEIN"/>
    <property type="match status" value="1"/>
</dbReference>
<dbReference type="Proteomes" id="UP000094336">
    <property type="component" value="Unassembled WGS sequence"/>
</dbReference>
<organism evidence="9 10">
    <name type="scientific">Babjeviella inositovora NRRL Y-12698</name>
    <dbReference type="NCBI Taxonomy" id="984486"/>
    <lineage>
        <taxon>Eukaryota</taxon>
        <taxon>Fungi</taxon>
        <taxon>Dikarya</taxon>
        <taxon>Ascomycota</taxon>
        <taxon>Saccharomycotina</taxon>
        <taxon>Pichiomycetes</taxon>
        <taxon>Serinales incertae sedis</taxon>
        <taxon>Babjeviella</taxon>
    </lineage>
</organism>
<feature type="region of interest" description="Disordered" evidence="7">
    <location>
        <begin position="1"/>
        <end position="37"/>
    </location>
</feature>
<dbReference type="PANTHER" id="PTHR16056:SF2">
    <property type="entry name" value="TESTIS-EXPRESSED PROTEIN 10"/>
    <property type="match status" value="1"/>
</dbReference>
<keyword evidence="5 6" id="KW-0539">Nucleus</keyword>
<protein>
    <recommendedName>
        <fullName evidence="6">Pre-rRNA-processing protein</fullName>
    </recommendedName>
</protein>
<dbReference type="InterPro" id="IPR016024">
    <property type="entry name" value="ARM-type_fold"/>
</dbReference>
<dbReference type="Pfam" id="PF12333">
    <property type="entry name" value="Ipi1_N"/>
    <property type="match status" value="1"/>
</dbReference>
<dbReference type="AlphaFoldDB" id="A0A1E3QVR4"/>
<evidence type="ECO:0000256" key="5">
    <source>
        <dbReference type="ARBA" id="ARBA00023242"/>
    </source>
</evidence>
<dbReference type="GO" id="GO:0120330">
    <property type="term" value="C:rixosome complex"/>
    <property type="evidence" value="ECO:0007669"/>
    <property type="project" value="UniProtKB-UniRule"/>
</dbReference>
<sequence length="369" mass="41026">MPPSKRKRTEKQKDFRKAKLRVGKTNQPNANATDTSFTAKTISLPSQSINSGPKTDTIDYAHQFSLLKHHSNVTRKEIVLYLKAHIPASPTVLTLLITNTIPLILDQSKMVRAATVELLTLIQTEKPESLGLFVSKIMLFIHSAMTHIQPNVRNDSTKFLNILLMPGGITSAVVIKEHWNKTLKLFCQLLDWSLEVKLNSVAINNGATSLASSDSKKARIGHLNTLSRVLALGFVEDHAANKTDEYFNAANGLHPLTNKYLMCTTAQPFASLKLFAREMASTSSVVVGDGKYTLKDLDSVSSEDYETRIKLLKDIFYKHMARNLHVAVKEGGDVGREGKNVLSFLKKLEEQGDIEVVQPEDVEIEAYVL</sequence>
<comment type="subunit">
    <text evidence="4">Component of the RIX1 complex, composed of IPI1, RIX1/IPI2 and IPI3 in a 1:2:2 stoichiometry. The complex interacts (via RIX1) with MDN1 (via its hexameric AAA ATPase ring) and the pre-60S ribosome particles.</text>
</comment>
<gene>
    <name evidence="9" type="ORF">BABINDRAFT_58382</name>
</gene>
<proteinExistence type="inferred from homology"/>
<dbReference type="GO" id="GO:0005634">
    <property type="term" value="C:nucleus"/>
    <property type="evidence" value="ECO:0007669"/>
    <property type="project" value="UniProtKB-SubCell"/>
</dbReference>
<keyword evidence="10" id="KW-1185">Reference proteome</keyword>